<keyword evidence="1" id="KW-0812">Transmembrane</keyword>
<feature type="transmembrane region" description="Helical" evidence="1">
    <location>
        <begin position="7"/>
        <end position="28"/>
    </location>
</feature>
<dbReference type="EMBL" id="AFNU02000007">
    <property type="protein sequence ID" value="ERJ11856.1"/>
    <property type="molecule type" value="Genomic_DNA"/>
</dbReference>
<dbReference type="Proteomes" id="UP000005707">
    <property type="component" value="Unassembled WGS sequence"/>
</dbReference>
<organism evidence="2 3">
    <name type="scientific">Haloplasma contractile SSD-17B</name>
    <dbReference type="NCBI Taxonomy" id="1033810"/>
    <lineage>
        <taxon>Bacteria</taxon>
        <taxon>Bacillati</taxon>
        <taxon>Mycoplasmatota</taxon>
        <taxon>Mollicutes</taxon>
        <taxon>Haloplasmatales</taxon>
        <taxon>Haloplasmataceae</taxon>
        <taxon>Haloplasma</taxon>
    </lineage>
</organism>
<proteinExistence type="predicted"/>
<evidence type="ECO:0000256" key="1">
    <source>
        <dbReference type="SAM" id="Phobius"/>
    </source>
</evidence>
<dbReference type="AlphaFoldDB" id="U2EAK4"/>
<accession>U2EAK4</accession>
<protein>
    <submittedName>
        <fullName evidence="2">Uncharacterized protein</fullName>
    </submittedName>
</protein>
<reference evidence="2 3" key="2">
    <citation type="journal article" date="2013" name="PLoS ONE">
        <title>INDIGO - INtegrated Data Warehouse of MIcrobial GenOmes with Examples from the Red Sea Extremophiles.</title>
        <authorList>
            <person name="Alam I."/>
            <person name="Antunes A."/>
            <person name="Kamau A.A."/>
            <person name="Ba Alawi W."/>
            <person name="Kalkatawi M."/>
            <person name="Stingl U."/>
            <person name="Bajic V.B."/>
        </authorList>
    </citation>
    <scope>NUCLEOTIDE SEQUENCE [LARGE SCALE GENOMIC DNA]</scope>
    <source>
        <strain evidence="2 3">SSD-17B</strain>
    </source>
</reference>
<keyword evidence="3" id="KW-1185">Reference proteome</keyword>
<comment type="caution">
    <text evidence="2">The sequence shown here is derived from an EMBL/GenBank/DDBJ whole genome shotgun (WGS) entry which is preliminary data.</text>
</comment>
<evidence type="ECO:0000313" key="3">
    <source>
        <dbReference type="Proteomes" id="UP000005707"/>
    </source>
</evidence>
<gene>
    <name evidence="2" type="ORF">HLPCO_002096</name>
</gene>
<keyword evidence="1" id="KW-1133">Transmembrane helix</keyword>
<reference evidence="2 3" key="1">
    <citation type="journal article" date="2011" name="J. Bacteriol.">
        <title>Genome sequence of Haloplasma contractile, an unusual contractile bacterium from a deep-sea anoxic brine lake.</title>
        <authorList>
            <person name="Antunes A."/>
            <person name="Alam I."/>
            <person name="El Dorry H."/>
            <person name="Siam R."/>
            <person name="Robertson A."/>
            <person name="Bajic V.B."/>
            <person name="Stingl U."/>
        </authorList>
    </citation>
    <scope>NUCLEOTIDE SEQUENCE [LARGE SCALE GENOMIC DNA]</scope>
    <source>
        <strain evidence="2 3">SSD-17B</strain>
    </source>
</reference>
<evidence type="ECO:0000313" key="2">
    <source>
        <dbReference type="EMBL" id="ERJ11856.1"/>
    </source>
</evidence>
<name>U2EAK4_9MOLU</name>
<dbReference type="RefSeq" id="WP_008824522.1">
    <property type="nucleotide sequence ID" value="NZ_AFNU02000007.1"/>
</dbReference>
<keyword evidence="1" id="KW-0472">Membrane</keyword>
<dbReference type="InParanoid" id="U2EAK4"/>
<dbReference type="STRING" id="1033810.HLPCO_002096"/>
<sequence>MNKKKRIIKYLILLVLMTIIGVSSYNYFVGNWFPNLNPMLKKKIETSFLASSGTRVSFEGKSSKPYDIKIHDTEKIDSSLFVIYSYEPEENNVCSDWAVTLLDKSENIIIVEPNFRYHSRCISNIKTYRQMVGDVQYILIVGYNEKGYDELSLESAKDGSKKKVFDISNKVYFIFSYKENDFSEDVNINFE</sequence>